<dbReference type="AlphaFoldDB" id="A0A095A3G0"/>
<protein>
    <submittedName>
        <fullName evidence="1">Uncharacterized protein</fullName>
    </submittedName>
</protein>
<proteinExistence type="predicted"/>
<name>A0A095A3G0_SCHHA</name>
<dbReference type="STRING" id="6185.A0A095A3G0"/>
<reference evidence="1" key="1">
    <citation type="journal article" date="2012" name="Nat. Genet.">
        <title>Whole-genome sequence of Schistosoma haematobium.</title>
        <authorList>
            <person name="Young N.D."/>
            <person name="Jex A.R."/>
            <person name="Li B."/>
            <person name="Liu S."/>
            <person name="Yang L."/>
            <person name="Xiong Z."/>
            <person name="Li Y."/>
            <person name="Cantacessi C."/>
            <person name="Hall R.S."/>
            <person name="Xu X."/>
            <person name="Chen F."/>
            <person name="Wu X."/>
            <person name="Zerlotini A."/>
            <person name="Oliveira G."/>
            <person name="Hofmann A."/>
            <person name="Zhang G."/>
            <person name="Fang X."/>
            <person name="Kang Y."/>
            <person name="Campbell B.E."/>
            <person name="Loukas A."/>
            <person name="Ranganathan S."/>
            <person name="Rollinson D."/>
            <person name="Rinaldi G."/>
            <person name="Brindley P.J."/>
            <person name="Yang H."/>
            <person name="Wang J."/>
            <person name="Wang J."/>
            <person name="Gasser R.B."/>
        </authorList>
    </citation>
    <scope>NUCLEOTIDE SEQUENCE [LARGE SCALE GENOMIC DNA]</scope>
</reference>
<dbReference type="Pfam" id="PF14643">
    <property type="entry name" value="DUF4455"/>
    <property type="match status" value="1"/>
</dbReference>
<dbReference type="InterPro" id="IPR028089">
    <property type="entry name" value="DUF4455"/>
</dbReference>
<sequence>MNQNALNSIYKAYEDNSQQCIDQIQQMKNQMLHRKLINSMDEIENLIKENCITILGELQSQFENNLNYLDHCFSWCLSIWLNECIPLLFKFSQILIQLWQFYAHLPIVHLKNELNFNLLNIKQVVYDEIFKKDELINSLIDLLRQSSTEQIINEKLQEVINLFNEISVNYKSLYDKQLQFLDTYVKQITTVIDLCETAICRFFGVTHCTKQQSLHLEKKINRQTPINNIVTLGFEKYICIQQQHLSPSALQQPQTSLLNTITTSSYNE</sequence>
<organism evidence="1">
    <name type="scientific">Schistosoma haematobium</name>
    <name type="common">Blood fluke</name>
    <dbReference type="NCBI Taxonomy" id="6185"/>
    <lineage>
        <taxon>Eukaryota</taxon>
        <taxon>Metazoa</taxon>
        <taxon>Spiralia</taxon>
        <taxon>Lophotrochozoa</taxon>
        <taxon>Platyhelminthes</taxon>
        <taxon>Trematoda</taxon>
        <taxon>Digenea</taxon>
        <taxon>Strigeidida</taxon>
        <taxon>Schistosomatoidea</taxon>
        <taxon>Schistosomatidae</taxon>
        <taxon>Schistosoma</taxon>
    </lineage>
</organism>
<accession>A0A095A3G0</accession>
<dbReference type="EMBL" id="KL251374">
    <property type="protein sequence ID" value="KGB40119.1"/>
    <property type="molecule type" value="Genomic_DNA"/>
</dbReference>
<gene>
    <name evidence="1" type="ORF">MS3_08581</name>
</gene>
<evidence type="ECO:0000313" key="1">
    <source>
        <dbReference type="EMBL" id="KGB40119.1"/>
    </source>
</evidence>